<feature type="compositionally biased region" description="Polar residues" evidence="8">
    <location>
        <begin position="1"/>
        <end position="11"/>
    </location>
</feature>
<name>A0A1L6MZF4_9BACT</name>
<comment type="subunit">
    <text evidence="6">Part of the 30S ribosomal subunit.</text>
</comment>
<accession>A0A1L6MZF4</accession>
<dbReference type="KEGG" id="pabo:BCY86_06825"/>
<keyword evidence="10" id="KW-1185">Reference proteome</keyword>
<dbReference type="InterPro" id="IPR019979">
    <property type="entry name" value="Ribosomal_uS17_CS"/>
</dbReference>
<dbReference type="GO" id="GO:0003735">
    <property type="term" value="F:structural constituent of ribosome"/>
    <property type="evidence" value="ECO:0007669"/>
    <property type="project" value="UniProtKB-UniRule"/>
</dbReference>
<dbReference type="CDD" id="cd00364">
    <property type="entry name" value="Ribosomal_uS17"/>
    <property type="match status" value="1"/>
</dbReference>
<keyword evidence="2 6" id="KW-0699">rRNA-binding</keyword>
<evidence type="ECO:0000256" key="6">
    <source>
        <dbReference type="HAMAP-Rule" id="MF_01345"/>
    </source>
</evidence>
<dbReference type="PROSITE" id="PS00056">
    <property type="entry name" value="RIBOSOMAL_S17"/>
    <property type="match status" value="1"/>
</dbReference>
<feature type="region of interest" description="Disordered" evidence="8">
    <location>
        <begin position="1"/>
        <end position="24"/>
    </location>
</feature>
<proteinExistence type="inferred from homology"/>
<evidence type="ECO:0000256" key="7">
    <source>
        <dbReference type="RuleBase" id="RU003872"/>
    </source>
</evidence>
<dbReference type="Pfam" id="PF00366">
    <property type="entry name" value="Ribosomal_S17"/>
    <property type="match status" value="1"/>
</dbReference>
<evidence type="ECO:0000256" key="3">
    <source>
        <dbReference type="ARBA" id="ARBA00022884"/>
    </source>
</evidence>
<dbReference type="GO" id="GO:0022627">
    <property type="term" value="C:cytosolic small ribosomal subunit"/>
    <property type="evidence" value="ECO:0007669"/>
    <property type="project" value="UniProtKB-UniRule"/>
</dbReference>
<evidence type="ECO:0000256" key="2">
    <source>
        <dbReference type="ARBA" id="ARBA00022730"/>
    </source>
</evidence>
<dbReference type="EMBL" id="CP016908">
    <property type="protein sequence ID" value="APS00941.1"/>
    <property type="molecule type" value="Genomic_DNA"/>
</dbReference>
<dbReference type="InterPro" id="IPR019984">
    <property type="entry name" value="Ribosomal_uS17_bact/chlr"/>
</dbReference>
<dbReference type="Gene3D" id="2.40.50.140">
    <property type="entry name" value="Nucleic acid-binding proteins"/>
    <property type="match status" value="1"/>
</dbReference>
<evidence type="ECO:0000256" key="4">
    <source>
        <dbReference type="ARBA" id="ARBA00022980"/>
    </source>
</evidence>
<dbReference type="STRING" id="1882918.BCY86_06825"/>
<comment type="function">
    <text evidence="6">One of the primary rRNA binding proteins, it binds specifically to the 5'-end of 16S ribosomal RNA.</text>
</comment>
<evidence type="ECO:0000313" key="10">
    <source>
        <dbReference type="Proteomes" id="UP000185544"/>
    </source>
</evidence>
<dbReference type="InterPro" id="IPR000266">
    <property type="entry name" value="Ribosomal_uS17"/>
</dbReference>
<evidence type="ECO:0000256" key="8">
    <source>
        <dbReference type="SAM" id="MobiDB-lite"/>
    </source>
</evidence>
<dbReference type="PRINTS" id="PR00973">
    <property type="entry name" value="RIBOSOMALS17"/>
</dbReference>
<dbReference type="InterPro" id="IPR012340">
    <property type="entry name" value="NA-bd_OB-fold"/>
</dbReference>
<dbReference type="GO" id="GO:0019843">
    <property type="term" value="F:rRNA binding"/>
    <property type="evidence" value="ECO:0007669"/>
    <property type="project" value="UniProtKB-UniRule"/>
</dbReference>
<keyword evidence="4 6" id="KW-0689">Ribosomal protein</keyword>
<evidence type="ECO:0000256" key="5">
    <source>
        <dbReference type="ARBA" id="ARBA00023274"/>
    </source>
</evidence>
<dbReference type="Proteomes" id="UP000185544">
    <property type="component" value="Chromosome"/>
</dbReference>
<evidence type="ECO:0000256" key="1">
    <source>
        <dbReference type="ARBA" id="ARBA00010254"/>
    </source>
</evidence>
<dbReference type="PANTHER" id="PTHR10744:SF1">
    <property type="entry name" value="SMALL RIBOSOMAL SUBUNIT PROTEIN US17M"/>
    <property type="match status" value="1"/>
</dbReference>
<gene>
    <name evidence="6" type="primary">rpsQ</name>
    <name evidence="9" type="ORF">BCY86_06825</name>
</gene>
<dbReference type="GO" id="GO:0006412">
    <property type="term" value="P:translation"/>
    <property type="evidence" value="ECO:0007669"/>
    <property type="project" value="UniProtKB-UniRule"/>
</dbReference>
<evidence type="ECO:0000313" key="9">
    <source>
        <dbReference type="EMBL" id="APS00941.1"/>
    </source>
</evidence>
<sequence length="98" mass="11822">MMEQQEQIQAQRKTHGFRRKMVGRVTKNKMDKSVVVECVSYRSHGLYGKYIKTRKRYHAHDEHNAYQIGDEVEIQEHRPLSKTKRFMVTRLVKKFVKE</sequence>
<protein>
    <recommendedName>
        <fullName evidence="6">Small ribosomal subunit protein uS17</fullName>
    </recommendedName>
</protein>
<comment type="similarity">
    <text evidence="1 6 7">Belongs to the universal ribosomal protein uS17 family.</text>
</comment>
<dbReference type="AlphaFoldDB" id="A0A1L6MZF4"/>
<keyword evidence="5 6" id="KW-0687">Ribonucleoprotein</keyword>
<reference evidence="9 10" key="1">
    <citation type="submission" date="2016-08" db="EMBL/GenBank/DDBJ databases">
        <title>Identification and validation of antigenic proteins from Pajaroellobacter abortibovis using de-novo genome sequence assembly and reverse vaccinology.</title>
        <authorList>
            <person name="Welly B.T."/>
            <person name="Miller M.R."/>
            <person name="Stott J.L."/>
            <person name="Blanchard M.T."/>
            <person name="Islas-Trejo A.D."/>
            <person name="O'Rourke S.M."/>
            <person name="Young A.E."/>
            <person name="Medrano J.F."/>
            <person name="Van Eenennaam A.L."/>
        </authorList>
    </citation>
    <scope>NUCLEOTIDE SEQUENCE [LARGE SCALE GENOMIC DNA]</scope>
    <source>
        <strain evidence="9 10">BTF92-0548A/99-0131</strain>
    </source>
</reference>
<dbReference type="RefSeq" id="WP_420814520.1">
    <property type="nucleotide sequence ID" value="NZ_CP016908.1"/>
</dbReference>
<feature type="compositionally biased region" description="Basic residues" evidence="8">
    <location>
        <begin position="12"/>
        <end position="22"/>
    </location>
</feature>
<dbReference type="NCBIfam" id="TIGR03635">
    <property type="entry name" value="uS17_bact"/>
    <property type="match status" value="1"/>
</dbReference>
<dbReference type="HAMAP" id="MF_01345_B">
    <property type="entry name" value="Ribosomal_uS17_B"/>
    <property type="match status" value="1"/>
</dbReference>
<dbReference type="SUPFAM" id="SSF50249">
    <property type="entry name" value="Nucleic acid-binding proteins"/>
    <property type="match status" value="1"/>
</dbReference>
<keyword evidence="3 6" id="KW-0694">RNA-binding</keyword>
<dbReference type="NCBIfam" id="NF004123">
    <property type="entry name" value="PRK05610.1"/>
    <property type="match status" value="1"/>
</dbReference>
<dbReference type="PANTHER" id="PTHR10744">
    <property type="entry name" value="40S RIBOSOMAL PROTEIN S11 FAMILY MEMBER"/>
    <property type="match status" value="1"/>
</dbReference>
<organism evidence="9 10">
    <name type="scientific">Pajaroellobacter abortibovis</name>
    <dbReference type="NCBI Taxonomy" id="1882918"/>
    <lineage>
        <taxon>Bacteria</taxon>
        <taxon>Pseudomonadati</taxon>
        <taxon>Myxococcota</taxon>
        <taxon>Polyangia</taxon>
        <taxon>Polyangiales</taxon>
        <taxon>Polyangiaceae</taxon>
    </lineage>
</organism>